<evidence type="ECO:0000256" key="13">
    <source>
        <dbReference type="ARBA" id="ARBA00023102"/>
    </source>
</evidence>
<dbReference type="Pfam" id="PF01502">
    <property type="entry name" value="PRA-CH"/>
    <property type="match status" value="1"/>
</dbReference>
<dbReference type="PANTHER" id="PTHR42945">
    <property type="entry name" value="HISTIDINE BIOSYNTHESIS BIFUNCTIONAL PROTEIN"/>
    <property type="match status" value="1"/>
</dbReference>
<evidence type="ECO:0000256" key="4">
    <source>
        <dbReference type="ARBA" id="ARBA00005169"/>
    </source>
</evidence>
<dbReference type="FunFam" id="3.10.20.810:FF:000001">
    <property type="entry name" value="Histidine biosynthesis bifunctional protein HisIE"/>
    <property type="match status" value="1"/>
</dbReference>
<protein>
    <recommendedName>
        <fullName evidence="15">Histidine biosynthesis bifunctional protein HisIE</fullName>
    </recommendedName>
    <domain>
        <recommendedName>
            <fullName evidence="15">Phosphoribosyl-AMP cyclohydrolase</fullName>
            <shortName evidence="15">PRA-CH</shortName>
            <ecNumber evidence="15">3.5.4.19</ecNumber>
        </recommendedName>
    </domain>
    <domain>
        <recommendedName>
            <fullName evidence="15">Phosphoribosyl-ATP pyrophosphatase</fullName>
            <shortName evidence="15">PRA-PH</shortName>
            <ecNumber evidence="15">3.6.1.31</ecNumber>
        </recommendedName>
    </domain>
</protein>
<keyword evidence="13 15" id="KW-0368">Histidine biosynthesis</keyword>
<evidence type="ECO:0000313" key="17">
    <source>
        <dbReference type="EMBL" id="BAP58701.1"/>
    </source>
</evidence>
<dbReference type="Gene3D" id="3.10.20.810">
    <property type="entry name" value="Phosphoribosyl-AMP cyclohydrolase"/>
    <property type="match status" value="1"/>
</dbReference>
<feature type="domain" description="Phosphoribosyl-AMP cyclohydrolase" evidence="16">
    <location>
        <begin position="33"/>
        <end position="105"/>
    </location>
</feature>
<dbReference type="Proteomes" id="UP000031627">
    <property type="component" value="Chromosome"/>
</dbReference>
<evidence type="ECO:0000256" key="9">
    <source>
        <dbReference type="ARBA" id="ARBA00022605"/>
    </source>
</evidence>
<comment type="pathway">
    <text evidence="5 15">Amino-acid biosynthesis; L-histidine biosynthesis; L-histidine from 5-phospho-alpha-D-ribose 1-diphosphate: step 2/9.</text>
</comment>
<dbReference type="GO" id="GO:0004635">
    <property type="term" value="F:phosphoribosyl-AMP cyclohydrolase activity"/>
    <property type="evidence" value="ECO:0007669"/>
    <property type="project" value="UniProtKB-UniRule"/>
</dbReference>
<dbReference type="Gene3D" id="1.10.287.1080">
    <property type="entry name" value="MazG-like"/>
    <property type="match status" value="1"/>
</dbReference>
<comment type="catalytic activity">
    <reaction evidence="1 15">
        <text>1-(5-phospho-beta-D-ribosyl)-5'-AMP + H2O = 1-(5-phospho-beta-D-ribosyl)-5-[(5-phospho-beta-D-ribosylamino)methylideneamino]imidazole-4-carboxamide</text>
        <dbReference type="Rhea" id="RHEA:20049"/>
        <dbReference type="ChEBI" id="CHEBI:15377"/>
        <dbReference type="ChEBI" id="CHEBI:58435"/>
        <dbReference type="ChEBI" id="CHEBI:59457"/>
        <dbReference type="EC" id="3.5.4.19"/>
    </reaction>
</comment>
<reference evidence="17 18" key="2">
    <citation type="journal article" date="2014" name="Curr. Biol.">
        <title>Symbiont-Supplemented Maternal Investment Underpinning Host's Ecological Adaptation.</title>
        <authorList>
            <person name="Kaiwa N."/>
            <person name="Hosokawa T."/>
            <person name="Nikoh N."/>
            <person name="Tanahashi M."/>
            <person name="Moriyama M."/>
            <person name="Meng X.Y."/>
            <person name="Maeda T."/>
            <person name="Yamaguchi K."/>
            <person name="Shigenobu S."/>
            <person name="Ito M."/>
            <person name="Fukatsu T."/>
        </authorList>
    </citation>
    <scope>NUCLEOTIDE SEQUENCE [LARGE SCALE GENOMIC DNA]</scope>
    <source>
        <strain evidence="17 18">UwTKB</strain>
    </source>
</reference>
<keyword evidence="14 15" id="KW-0511">Multifunctional enzyme</keyword>
<dbReference type="EMBL" id="AP014521">
    <property type="protein sequence ID" value="BAP58701.1"/>
    <property type="molecule type" value="Genomic_DNA"/>
</dbReference>
<feature type="region of interest" description="Phosphoribosyl-AMP cyclohydrolase" evidence="15">
    <location>
        <begin position="1"/>
        <end position="113"/>
    </location>
</feature>
<evidence type="ECO:0000313" key="18">
    <source>
        <dbReference type="Proteomes" id="UP000031627"/>
    </source>
</evidence>
<dbReference type="SUPFAM" id="SSF141734">
    <property type="entry name" value="HisI-like"/>
    <property type="match status" value="1"/>
</dbReference>
<dbReference type="AlphaFoldDB" id="A0A090BWJ2"/>
<accession>A0A090BWJ2</accession>
<evidence type="ECO:0000256" key="3">
    <source>
        <dbReference type="ARBA" id="ARBA00004496"/>
    </source>
</evidence>
<evidence type="ECO:0000256" key="12">
    <source>
        <dbReference type="ARBA" id="ARBA00022840"/>
    </source>
</evidence>
<organism evidence="17 18">
    <name type="scientific">Candidatus Tachikawaea gelatinosa</name>
    <dbReference type="NCBI Taxonomy" id="1410383"/>
    <lineage>
        <taxon>Bacteria</taxon>
        <taxon>Pseudomonadati</taxon>
        <taxon>Pseudomonadota</taxon>
        <taxon>Gammaproteobacteria</taxon>
        <taxon>Enterobacterales</taxon>
        <taxon>Enterobacteriaceae</taxon>
        <taxon>Candidatus Tachikawaea</taxon>
    </lineage>
</organism>
<evidence type="ECO:0000256" key="1">
    <source>
        <dbReference type="ARBA" id="ARBA00000024"/>
    </source>
</evidence>
<dbReference type="InterPro" id="IPR002496">
    <property type="entry name" value="PRib_AMP_CycHydrolase_dom"/>
</dbReference>
<dbReference type="STRING" id="1410383.TGUWTKB_4750"/>
<dbReference type="NCBIfam" id="NF002747">
    <property type="entry name" value="PRK02759.1"/>
    <property type="match status" value="1"/>
</dbReference>
<proteinExistence type="inferred from homology"/>
<feature type="region of interest" description="Phosphoribosyl-ATP pyrophosphohydrolase" evidence="15">
    <location>
        <begin position="114"/>
        <end position="208"/>
    </location>
</feature>
<gene>
    <name evidence="15 17" type="primary">hisI</name>
    <name evidence="15" type="synonym">hisIE</name>
    <name evidence="17" type="ORF">TGUWTKB_4750</name>
</gene>
<keyword evidence="18" id="KW-1185">Reference proteome</keyword>
<dbReference type="OrthoDB" id="9795769at2"/>
<evidence type="ECO:0000256" key="8">
    <source>
        <dbReference type="ARBA" id="ARBA00022490"/>
    </source>
</evidence>
<dbReference type="HAMAP" id="MF_01019">
    <property type="entry name" value="HisIE"/>
    <property type="match status" value="1"/>
</dbReference>
<dbReference type="GO" id="GO:0000105">
    <property type="term" value="P:L-histidine biosynthetic process"/>
    <property type="evidence" value="ECO:0007669"/>
    <property type="project" value="UniProtKB-UniRule"/>
</dbReference>
<comment type="similarity">
    <text evidence="6 15">In the C-terminal section; belongs to the PRA-PH family.</text>
</comment>
<dbReference type="EC" id="3.6.1.31" evidence="15"/>
<dbReference type="GO" id="GO:0004636">
    <property type="term" value="F:phosphoribosyl-ATP diphosphatase activity"/>
    <property type="evidence" value="ECO:0007669"/>
    <property type="project" value="UniProtKB-UniRule"/>
</dbReference>
<dbReference type="GO" id="GO:0005737">
    <property type="term" value="C:cytoplasm"/>
    <property type="evidence" value="ECO:0007669"/>
    <property type="project" value="UniProtKB-SubCell"/>
</dbReference>
<dbReference type="CDD" id="cd11534">
    <property type="entry name" value="NTP-PPase_HisIE_like"/>
    <property type="match status" value="1"/>
</dbReference>
<dbReference type="InterPro" id="IPR038019">
    <property type="entry name" value="PRib_AMP_CycHydrolase_sf"/>
</dbReference>
<dbReference type="SUPFAM" id="SSF101386">
    <property type="entry name" value="all-alpha NTP pyrophosphatases"/>
    <property type="match status" value="1"/>
</dbReference>
<evidence type="ECO:0000256" key="5">
    <source>
        <dbReference type="ARBA" id="ARBA00005204"/>
    </source>
</evidence>
<dbReference type="InterPro" id="IPR023019">
    <property type="entry name" value="His_synth_HisIE"/>
</dbReference>
<evidence type="ECO:0000256" key="2">
    <source>
        <dbReference type="ARBA" id="ARBA00001460"/>
    </source>
</evidence>
<keyword evidence="8 15" id="KW-0963">Cytoplasm</keyword>
<evidence type="ECO:0000256" key="15">
    <source>
        <dbReference type="HAMAP-Rule" id="MF_01019"/>
    </source>
</evidence>
<evidence type="ECO:0000256" key="11">
    <source>
        <dbReference type="ARBA" id="ARBA00022801"/>
    </source>
</evidence>
<dbReference type="InterPro" id="IPR021130">
    <property type="entry name" value="PRib-ATP_PPHydrolase-like"/>
</dbReference>
<dbReference type="HOGENOM" id="CLU_048577_3_1_6"/>
<dbReference type="PANTHER" id="PTHR42945:SF9">
    <property type="entry name" value="HISTIDINE BIOSYNTHESIS BIFUNCTIONAL PROTEIN HISIE"/>
    <property type="match status" value="1"/>
</dbReference>
<keyword evidence="10 15" id="KW-0547">Nucleotide-binding</keyword>
<dbReference type="GO" id="GO:0005524">
    <property type="term" value="F:ATP binding"/>
    <property type="evidence" value="ECO:0007669"/>
    <property type="project" value="UniProtKB-KW"/>
</dbReference>
<dbReference type="NCBIfam" id="TIGR03188">
    <property type="entry name" value="histidine_hisI"/>
    <property type="match status" value="1"/>
</dbReference>
<name>A0A090BWJ2_9ENTR</name>
<dbReference type="InterPro" id="IPR008179">
    <property type="entry name" value="HisE"/>
</dbReference>
<comment type="catalytic activity">
    <reaction evidence="2 15">
        <text>1-(5-phospho-beta-D-ribosyl)-ATP + H2O = 1-(5-phospho-beta-D-ribosyl)-5'-AMP + diphosphate + H(+)</text>
        <dbReference type="Rhea" id="RHEA:22828"/>
        <dbReference type="ChEBI" id="CHEBI:15377"/>
        <dbReference type="ChEBI" id="CHEBI:15378"/>
        <dbReference type="ChEBI" id="CHEBI:33019"/>
        <dbReference type="ChEBI" id="CHEBI:59457"/>
        <dbReference type="ChEBI" id="CHEBI:73183"/>
        <dbReference type="EC" id="3.6.1.31"/>
    </reaction>
</comment>
<evidence type="ECO:0000256" key="7">
    <source>
        <dbReference type="ARBA" id="ARBA00008299"/>
    </source>
</evidence>
<comment type="similarity">
    <text evidence="7 15">In the N-terminal section; belongs to the PRA-CH family.</text>
</comment>
<dbReference type="HAMAP" id="MF_01020">
    <property type="entry name" value="HisE"/>
    <property type="match status" value="1"/>
</dbReference>
<keyword evidence="9 15" id="KW-0028">Amino-acid biosynthesis</keyword>
<sequence length="208" mass="23851">MLNTQEINSLDWIKTNGLIPAIIQDKISGQILMHGYMNKIAVKNTVTTKKVTFFSRTKKSIWIKGEKSGNFLYVVDVLLDCDKDTLLILVNPVKYSCHLDEISCFSSKKNKTFLYDLEELISLKKNDSLISSYTTELYSQGTKRIAQKVAEEGIETALAAVVNDNNELINEASDLIYHLLVLLQEKNINFNMIIKNLFKRYKKNKINY</sequence>
<dbReference type="Pfam" id="PF01503">
    <property type="entry name" value="PRA-PH"/>
    <property type="match status" value="1"/>
</dbReference>
<evidence type="ECO:0000256" key="6">
    <source>
        <dbReference type="ARBA" id="ARBA00007731"/>
    </source>
</evidence>
<comment type="pathway">
    <text evidence="4 15">Amino-acid biosynthesis; L-histidine biosynthesis; L-histidine from 5-phospho-alpha-D-ribose 1-diphosphate: step 3/9.</text>
</comment>
<dbReference type="RefSeq" id="WP_041063229.1">
    <property type="nucleotide sequence ID" value="NZ_AP014521.1"/>
</dbReference>
<dbReference type="KEGG" id="sbw:TGUWTKB_4750"/>
<keyword evidence="12 15" id="KW-0067">ATP-binding</keyword>
<reference evidence="18" key="1">
    <citation type="submission" date="2013-11" db="EMBL/GenBank/DDBJ databases">
        <title>Symbiont-containing voluminous jelly as an extraordinary maternal gift for overwintering insect nymphs.</title>
        <authorList>
            <person name="Kaiwa N."/>
            <person name="Hosokawa T."/>
            <person name="Nikoh N."/>
            <person name="Meng X.Y."/>
            <person name="Tanahashi M."/>
            <person name="Moriyama M."/>
            <person name="Maeda T."/>
            <person name="Yamaguchi K."/>
            <person name="Shigenobu S."/>
            <person name="Ito M."/>
            <person name="Fukatsu T."/>
        </authorList>
    </citation>
    <scope>NUCLEOTIDE SEQUENCE [LARGE SCALE GENOMIC DNA]</scope>
    <source>
        <strain evidence="18">UwTKB</strain>
    </source>
</reference>
<evidence type="ECO:0000259" key="16">
    <source>
        <dbReference type="Pfam" id="PF01502"/>
    </source>
</evidence>
<dbReference type="EC" id="3.5.4.19" evidence="15"/>
<comment type="subcellular location">
    <subcellularLocation>
        <location evidence="3 15">Cytoplasm</location>
    </subcellularLocation>
</comment>
<keyword evidence="11 15" id="KW-0378">Hydrolase</keyword>
<evidence type="ECO:0000256" key="14">
    <source>
        <dbReference type="ARBA" id="ARBA00023268"/>
    </source>
</evidence>
<dbReference type="UniPathway" id="UPA00031">
    <property type="reaction ID" value="UER00007"/>
</dbReference>
<evidence type="ECO:0000256" key="10">
    <source>
        <dbReference type="ARBA" id="ARBA00022741"/>
    </source>
</evidence>